<accession>A0A814ZNC6</accession>
<dbReference type="SUPFAM" id="SSF82199">
    <property type="entry name" value="SET domain"/>
    <property type="match status" value="1"/>
</dbReference>
<comment type="caution">
    <text evidence="2">The sequence shown here is derived from an EMBL/GenBank/DDBJ whole genome shotgun (WGS) entry which is preliminary data.</text>
</comment>
<protein>
    <recommendedName>
        <fullName evidence="1">SET domain-containing protein</fullName>
    </recommendedName>
</protein>
<dbReference type="AlphaFoldDB" id="A0A814ZNC6"/>
<name>A0A814ZNC6_9BILA</name>
<sequence length="250" mass="29392">MLKYLFGHRSSYLNNETIDKVQSLCRTIENKIDQNILHQQISQLFNCLLNCQSNKSPRMILQEQMNFSLNKSLSQTHAQGIFIDYGEITKAGQLVAIYPGTIYRRHIDPLLLPSIRNTFLLSRKDDLIIDGRDRGISRSIYLSCHARYPLYDRTWLSNDIFLHKNPLTLGHYINHFPFNGLPNVTYYEFDFYFDDNDYDLYRFVPNVRYADIDNEEKGMPSTVLISLRPIKQGEELFSCYLNVIQQEKRS</sequence>
<dbReference type="Proteomes" id="UP000663854">
    <property type="component" value="Unassembled WGS sequence"/>
</dbReference>
<dbReference type="Gene3D" id="2.170.270.10">
    <property type="entry name" value="SET domain"/>
    <property type="match status" value="1"/>
</dbReference>
<dbReference type="EMBL" id="CAJNOL010002793">
    <property type="protein sequence ID" value="CAF1529329.1"/>
    <property type="molecule type" value="Genomic_DNA"/>
</dbReference>
<feature type="domain" description="SET" evidence="1">
    <location>
        <begin position="65"/>
        <end position="241"/>
    </location>
</feature>
<dbReference type="Proteomes" id="UP000663870">
    <property type="component" value="Unassembled WGS sequence"/>
</dbReference>
<dbReference type="InterPro" id="IPR046341">
    <property type="entry name" value="SET_dom_sf"/>
</dbReference>
<reference evidence="2" key="1">
    <citation type="submission" date="2021-02" db="EMBL/GenBank/DDBJ databases">
        <authorList>
            <person name="Nowell W R."/>
        </authorList>
    </citation>
    <scope>NUCLEOTIDE SEQUENCE</scope>
</reference>
<keyword evidence="5" id="KW-1185">Reference proteome</keyword>
<dbReference type="InterPro" id="IPR001214">
    <property type="entry name" value="SET_dom"/>
</dbReference>
<gene>
    <name evidence="3" type="ORF">JXQ802_LOCUS42119</name>
    <name evidence="2" type="ORF">PYM288_LOCUS27219</name>
</gene>
<proteinExistence type="predicted"/>
<dbReference type="PANTHER" id="PTHR33524:SF2">
    <property type="entry name" value="SET DOMAIN-CONTAINING PROTEIN 9"/>
    <property type="match status" value="1"/>
</dbReference>
<organism evidence="2 4">
    <name type="scientific">Rotaria sordida</name>
    <dbReference type="NCBI Taxonomy" id="392033"/>
    <lineage>
        <taxon>Eukaryota</taxon>
        <taxon>Metazoa</taxon>
        <taxon>Spiralia</taxon>
        <taxon>Gnathifera</taxon>
        <taxon>Rotifera</taxon>
        <taxon>Eurotatoria</taxon>
        <taxon>Bdelloidea</taxon>
        <taxon>Philodinida</taxon>
        <taxon>Philodinidae</taxon>
        <taxon>Rotaria</taxon>
    </lineage>
</organism>
<dbReference type="InterPro" id="IPR040415">
    <property type="entry name" value="SETD9"/>
</dbReference>
<evidence type="ECO:0000313" key="5">
    <source>
        <dbReference type="Proteomes" id="UP000663870"/>
    </source>
</evidence>
<evidence type="ECO:0000313" key="3">
    <source>
        <dbReference type="EMBL" id="CAF1529329.1"/>
    </source>
</evidence>
<evidence type="ECO:0000313" key="2">
    <source>
        <dbReference type="EMBL" id="CAF1247779.1"/>
    </source>
</evidence>
<evidence type="ECO:0000259" key="1">
    <source>
        <dbReference type="PROSITE" id="PS50280"/>
    </source>
</evidence>
<evidence type="ECO:0000313" key="4">
    <source>
        <dbReference type="Proteomes" id="UP000663854"/>
    </source>
</evidence>
<dbReference type="PANTHER" id="PTHR33524">
    <property type="entry name" value="C5ORF35"/>
    <property type="match status" value="1"/>
</dbReference>
<dbReference type="EMBL" id="CAJNOH010001759">
    <property type="protein sequence ID" value="CAF1247779.1"/>
    <property type="molecule type" value="Genomic_DNA"/>
</dbReference>
<dbReference type="PROSITE" id="PS50280">
    <property type="entry name" value="SET"/>
    <property type="match status" value="1"/>
</dbReference>